<reference evidence="1 2" key="1">
    <citation type="submission" date="2016-06" db="EMBL/GenBank/DDBJ databases">
        <authorList>
            <person name="Kjaerup R.B."/>
            <person name="Dalgaard T.S."/>
            <person name="Juul-Madsen H.R."/>
        </authorList>
    </citation>
    <scope>NUCLEOTIDE SEQUENCE [LARGE SCALE GENOMIC DNA]</scope>
    <source>
        <strain evidence="1 2">1276495.2</strain>
    </source>
</reference>
<dbReference type="InterPro" id="IPR038332">
    <property type="entry name" value="PPE_sf"/>
</dbReference>
<accession>A0A1A3L186</accession>
<organism evidence="1 2">
    <name type="scientific">Mycobacterium asiaticum</name>
    <dbReference type="NCBI Taxonomy" id="1790"/>
    <lineage>
        <taxon>Bacteria</taxon>
        <taxon>Bacillati</taxon>
        <taxon>Actinomycetota</taxon>
        <taxon>Actinomycetes</taxon>
        <taxon>Mycobacteriales</taxon>
        <taxon>Mycobacteriaceae</taxon>
        <taxon>Mycobacterium</taxon>
    </lineage>
</organism>
<sequence>MLLAMSNPLRRNTLAITGFEANNDQVRAHNVAAKVGYRAAASHSAAAVAACQVPPAQLTA</sequence>
<name>A0A1A3L186_MYCAS</name>
<proteinExistence type="predicted"/>
<dbReference type="AlphaFoldDB" id="A0A1A3L186"/>
<evidence type="ECO:0000313" key="1">
    <source>
        <dbReference type="EMBL" id="OBJ90373.1"/>
    </source>
</evidence>
<dbReference type="EMBL" id="LZLM01000011">
    <property type="protein sequence ID" value="OBJ90373.1"/>
    <property type="molecule type" value="Genomic_DNA"/>
</dbReference>
<evidence type="ECO:0008006" key="3">
    <source>
        <dbReference type="Google" id="ProtNLM"/>
    </source>
</evidence>
<evidence type="ECO:0000313" key="2">
    <source>
        <dbReference type="Proteomes" id="UP000093925"/>
    </source>
</evidence>
<comment type="caution">
    <text evidence="1">The sequence shown here is derived from an EMBL/GenBank/DDBJ whole genome shotgun (WGS) entry which is preliminary data.</text>
</comment>
<protein>
    <recommendedName>
        <fullName evidence="3">PE domain-containing protein</fullName>
    </recommendedName>
</protein>
<dbReference type="SUPFAM" id="SSF140459">
    <property type="entry name" value="PE/PPE dimer-like"/>
    <property type="match status" value="1"/>
</dbReference>
<dbReference type="Proteomes" id="UP000093925">
    <property type="component" value="Unassembled WGS sequence"/>
</dbReference>
<gene>
    <name evidence="1" type="ORF">A5640_24805</name>
</gene>